<feature type="domain" description="Serine aminopeptidase S33" evidence="1">
    <location>
        <begin position="65"/>
        <end position="155"/>
    </location>
</feature>
<comment type="caution">
    <text evidence="2">The sequence shown here is derived from an EMBL/GenBank/DDBJ whole genome shotgun (WGS) entry which is preliminary data.</text>
</comment>
<dbReference type="EMBL" id="JADZGI010000001">
    <property type="protein sequence ID" value="MBH0113362.1"/>
    <property type="molecule type" value="Genomic_DNA"/>
</dbReference>
<keyword evidence="3" id="KW-1185">Reference proteome</keyword>
<dbReference type="InterPro" id="IPR029058">
    <property type="entry name" value="AB_hydrolase_fold"/>
</dbReference>
<evidence type="ECO:0000313" key="2">
    <source>
        <dbReference type="EMBL" id="MBH0113362.1"/>
    </source>
</evidence>
<dbReference type="InterPro" id="IPR022742">
    <property type="entry name" value="Hydrolase_4"/>
</dbReference>
<name>A0A931MKW5_9SPHN</name>
<sequence length="309" mass="31854">MASGASVSRRALIGAASLGLGALTLSPGLARAVVAGQPPAKPASATLLAPGKREVAISEWVPQGPVRGTILFSHGAGSAPWYYAPFVDPWVAAGYRVLAPLHVDSREHPHTKDYPGLASWKTRIEDMRLLIDHIGDTPFIAAGHSYGGLTALLLGGAQGVAPEGIDLPFVPRLATAVVAFSPPAPVPVLMTEEGYGKLAVPALIQTGTLDIVPGITSEDPEGWKGHLVPFHAAAEGGARYGLVLEGANHYFGGAICDPGQPGPLQLAQCDLASRYAGLFIEGHGLGNSDAAAALDARVTQALPARLMAR</sequence>
<dbReference type="Gene3D" id="3.40.50.1820">
    <property type="entry name" value="alpha/beta hydrolase"/>
    <property type="match status" value="1"/>
</dbReference>
<protein>
    <submittedName>
        <fullName evidence="2">Alpha/beta fold hydrolase</fullName>
    </submittedName>
</protein>
<gene>
    <name evidence="2" type="ORF">I5E68_10425</name>
</gene>
<proteinExistence type="predicted"/>
<evidence type="ECO:0000259" key="1">
    <source>
        <dbReference type="Pfam" id="PF12146"/>
    </source>
</evidence>
<evidence type="ECO:0000313" key="3">
    <source>
        <dbReference type="Proteomes" id="UP000617634"/>
    </source>
</evidence>
<organism evidence="2 3">
    <name type="scientific">Novosphingobium aureum</name>
    <dbReference type="NCBI Taxonomy" id="2792964"/>
    <lineage>
        <taxon>Bacteria</taxon>
        <taxon>Pseudomonadati</taxon>
        <taxon>Pseudomonadota</taxon>
        <taxon>Alphaproteobacteria</taxon>
        <taxon>Sphingomonadales</taxon>
        <taxon>Sphingomonadaceae</taxon>
        <taxon>Novosphingobium</taxon>
    </lineage>
</organism>
<dbReference type="AlphaFoldDB" id="A0A931MKW5"/>
<reference evidence="2" key="1">
    <citation type="submission" date="2020-11" db="EMBL/GenBank/DDBJ databases">
        <title>Novosphingobium aureum sp. nov., a marine bacterium isolated from sediment of a salt flat.</title>
        <authorList>
            <person name="Yoo Y."/>
            <person name="Kim J.-J."/>
        </authorList>
    </citation>
    <scope>NUCLEOTIDE SEQUENCE</scope>
    <source>
        <strain evidence="2">YJ-S2-02</strain>
    </source>
</reference>
<dbReference type="SUPFAM" id="SSF53474">
    <property type="entry name" value="alpha/beta-Hydrolases"/>
    <property type="match status" value="1"/>
</dbReference>
<accession>A0A931MKW5</accession>
<keyword evidence="2" id="KW-0378">Hydrolase</keyword>
<dbReference type="RefSeq" id="WP_197163547.1">
    <property type="nucleotide sequence ID" value="NZ_JADZGI010000001.1"/>
</dbReference>
<dbReference type="PROSITE" id="PS51318">
    <property type="entry name" value="TAT"/>
    <property type="match status" value="1"/>
</dbReference>
<dbReference type="InterPro" id="IPR006311">
    <property type="entry name" value="TAT_signal"/>
</dbReference>
<dbReference type="Pfam" id="PF12146">
    <property type="entry name" value="Hydrolase_4"/>
    <property type="match status" value="1"/>
</dbReference>
<dbReference type="Proteomes" id="UP000617634">
    <property type="component" value="Unassembled WGS sequence"/>
</dbReference>
<dbReference type="GO" id="GO:0016787">
    <property type="term" value="F:hydrolase activity"/>
    <property type="evidence" value="ECO:0007669"/>
    <property type="project" value="UniProtKB-KW"/>
</dbReference>